<organism evidence="1 2">
    <name type="scientific">Vibrio jasicida</name>
    <dbReference type="NCBI Taxonomy" id="766224"/>
    <lineage>
        <taxon>Bacteria</taxon>
        <taxon>Pseudomonadati</taxon>
        <taxon>Pseudomonadota</taxon>
        <taxon>Gammaproteobacteria</taxon>
        <taxon>Vibrionales</taxon>
        <taxon>Vibrionaceae</taxon>
        <taxon>Vibrio</taxon>
    </lineage>
</organism>
<gene>
    <name evidence="1" type="ORF">THF1A12_50141</name>
</gene>
<sequence>MFQVSHKEVAFSMSINSGTVAYSDNFETISTFRCAAKPVREKFSTHETMSFDSTETLFK</sequence>
<evidence type="ECO:0000313" key="2">
    <source>
        <dbReference type="Proteomes" id="UP001295462"/>
    </source>
</evidence>
<name>A0AAU9QTB7_9VIBR</name>
<dbReference type="EMBL" id="CAKMUD010000105">
    <property type="protein sequence ID" value="CAH1601635.1"/>
    <property type="molecule type" value="Genomic_DNA"/>
</dbReference>
<dbReference type="Proteomes" id="UP001295462">
    <property type="component" value="Unassembled WGS sequence"/>
</dbReference>
<proteinExistence type="predicted"/>
<protein>
    <submittedName>
        <fullName evidence="1">Uncharacterized protein</fullName>
    </submittedName>
</protein>
<reference evidence="1" key="1">
    <citation type="submission" date="2022-01" db="EMBL/GenBank/DDBJ databases">
        <authorList>
            <person name="Lagorce A."/>
        </authorList>
    </citation>
    <scope>NUCLEOTIDE SEQUENCE</scope>
    <source>
        <strain evidence="1">Th15_F1_A12</strain>
    </source>
</reference>
<dbReference type="AlphaFoldDB" id="A0AAU9QTB7"/>
<evidence type="ECO:0000313" key="1">
    <source>
        <dbReference type="EMBL" id="CAH1601635.1"/>
    </source>
</evidence>
<comment type="caution">
    <text evidence="1">The sequence shown here is derived from an EMBL/GenBank/DDBJ whole genome shotgun (WGS) entry which is preliminary data.</text>
</comment>
<accession>A0AAU9QTB7</accession>